<evidence type="ECO:0000256" key="3">
    <source>
        <dbReference type="ARBA" id="ARBA00023125"/>
    </source>
</evidence>
<evidence type="ECO:0000256" key="2">
    <source>
        <dbReference type="ARBA" id="ARBA00023015"/>
    </source>
</evidence>
<dbReference type="SUPFAM" id="SSF46785">
    <property type="entry name" value="Winged helix' DNA-binding domain"/>
    <property type="match status" value="1"/>
</dbReference>
<evidence type="ECO:0000313" key="6">
    <source>
        <dbReference type="EMBL" id="SET45326.1"/>
    </source>
</evidence>
<keyword evidence="2" id="KW-0805">Transcription regulation</keyword>
<gene>
    <name evidence="6" type="ORF">SAMN05216313_106175</name>
</gene>
<sequence length="314" mass="35701">MHQEMKYIYMVYQKGSFSKAAAALYLTQPALSIAVQKVEAEIGMPLFDRNRQPLKLTEAGEIYIRKVRQFQALEDEMKQQFNDLSGLNTGSICIGGSHYFNSYVLPPVLTAYTCRHPGIRLELVEAGSYELVDLLKDRVIDTTFSCNPLYEDDFDRHPVFQDTVLLAVPASYEVNIVLRDFALTGEDVLKKRHMELSCPSIRLEAFGDTPFILLTEGNNLHARSKHFFDVVGITPVVRLKVAQLVTAYHLARGGLGATFISDILVTDPGPDTLYYKIDSCQAVRHFDLILPKGRYLSNALREFIQIFKEFYWRS</sequence>
<dbReference type="PANTHER" id="PTHR30419">
    <property type="entry name" value="HTH-TYPE TRANSCRIPTIONAL REGULATOR YBHD"/>
    <property type="match status" value="1"/>
</dbReference>
<dbReference type="Pfam" id="PF00126">
    <property type="entry name" value="HTH_1"/>
    <property type="match status" value="1"/>
</dbReference>
<dbReference type="PANTHER" id="PTHR30419:SF8">
    <property type="entry name" value="NITROGEN ASSIMILATION TRANSCRIPTIONAL ACTIVATOR-RELATED"/>
    <property type="match status" value="1"/>
</dbReference>
<dbReference type="CDD" id="cd05466">
    <property type="entry name" value="PBP2_LTTR_substrate"/>
    <property type="match status" value="1"/>
</dbReference>
<evidence type="ECO:0000259" key="5">
    <source>
        <dbReference type="PROSITE" id="PS50931"/>
    </source>
</evidence>
<dbReference type="InterPro" id="IPR036390">
    <property type="entry name" value="WH_DNA-bd_sf"/>
</dbReference>
<dbReference type="InterPro" id="IPR036388">
    <property type="entry name" value="WH-like_DNA-bd_sf"/>
</dbReference>
<dbReference type="InterPro" id="IPR005119">
    <property type="entry name" value="LysR_subst-bd"/>
</dbReference>
<dbReference type="PROSITE" id="PS50931">
    <property type="entry name" value="HTH_LYSR"/>
    <property type="match status" value="1"/>
</dbReference>
<organism evidence="6 7">
    <name type="scientific">Enterocloster lavalensis</name>
    <dbReference type="NCBI Taxonomy" id="460384"/>
    <lineage>
        <taxon>Bacteria</taxon>
        <taxon>Bacillati</taxon>
        <taxon>Bacillota</taxon>
        <taxon>Clostridia</taxon>
        <taxon>Lachnospirales</taxon>
        <taxon>Lachnospiraceae</taxon>
        <taxon>Enterocloster</taxon>
    </lineage>
</organism>
<proteinExistence type="inferred from homology"/>
<dbReference type="GO" id="GO:0003677">
    <property type="term" value="F:DNA binding"/>
    <property type="evidence" value="ECO:0007669"/>
    <property type="project" value="UniProtKB-KW"/>
</dbReference>
<dbReference type="InterPro" id="IPR000847">
    <property type="entry name" value="LysR_HTH_N"/>
</dbReference>
<dbReference type="GO" id="GO:0003700">
    <property type="term" value="F:DNA-binding transcription factor activity"/>
    <property type="evidence" value="ECO:0007669"/>
    <property type="project" value="InterPro"/>
</dbReference>
<dbReference type="STRING" id="460384.SAMN05216313_106175"/>
<dbReference type="AlphaFoldDB" id="A0A1I0EK50"/>
<dbReference type="RefSeq" id="WP_092362277.1">
    <property type="nucleotide sequence ID" value="NZ_DAINWJ010000612.1"/>
</dbReference>
<dbReference type="Proteomes" id="UP000198508">
    <property type="component" value="Unassembled WGS sequence"/>
</dbReference>
<reference evidence="7" key="1">
    <citation type="submission" date="2016-10" db="EMBL/GenBank/DDBJ databases">
        <authorList>
            <person name="Varghese N."/>
            <person name="Submissions S."/>
        </authorList>
    </citation>
    <scope>NUCLEOTIDE SEQUENCE [LARGE SCALE GENOMIC DNA]</scope>
    <source>
        <strain evidence="7">NLAE-zl-G277</strain>
    </source>
</reference>
<dbReference type="InterPro" id="IPR050950">
    <property type="entry name" value="HTH-type_LysR_regulators"/>
</dbReference>
<evidence type="ECO:0000256" key="1">
    <source>
        <dbReference type="ARBA" id="ARBA00009437"/>
    </source>
</evidence>
<evidence type="ECO:0000313" key="7">
    <source>
        <dbReference type="Proteomes" id="UP000198508"/>
    </source>
</evidence>
<dbReference type="Gene3D" id="3.40.190.290">
    <property type="match status" value="1"/>
</dbReference>
<dbReference type="PRINTS" id="PR00039">
    <property type="entry name" value="HTHLYSR"/>
</dbReference>
<dbReference type="Pfam" id="PF03466">
    <property type="entry name" value="LysR_substrate"/>
    <property type="match status" value="1"/>
</dbReference>
<accession>A0A1I0EK50</accession>
<keyword evidence="4" id="KW-0804">Transcription</keyword>
<keyword evidence="7" id="KW-1185">Reference proteome</keyword>
<dbReference type="GO" id="GO:0005829">
    <property type="term" value="C:cytosol"/>
    <property type="evidence" value="ECO:0007669"/>
    <property type="project" value="TreeGrafter"/>
</dbReference>
<dbReference type="Gene3D" id="1.10.10.10">
    <property type="entry name" value="Winged helix-like DNA-binding domain superfamily/Winged helix DNA-binding domain"/>
    <property type="match status" value="1"/>
</dbReference>
<feature type="domain" description="HTH lysR-type" evidence="5">
    <location>
        <begin position="1"/>
        <end position="57"/>
    </location>
</feature>
<name>A0A1I0EK50_9FIRM</name>
<evidence type="ECO:0000256" key="4">
    <source>
        <dbReference type="ARBA" id="ARBA00023163"/>
    </source>
</evidence>
<dbReference type="EMBL" id="FOIM01000006">
    <property type="protein sequence ID" value="SET45326.1"/>
    <property type="molecule type" value="Genomic_DNA"/>
</dbReference>
<dbReference type="SUPFAM" id="SSF53850">
    <property type="entry name" value="Periplasmic binding protein-like II"/>
    <property type="match status" value="1"/>
</dbReference>
<dbReference type="GeneID" id="93276623"/>
<keyword evidence="3 6" id="KW-0238">DNA-binding</keyword>
<protein>
    <submittedName>
        <fullName evidence="6">DNA-binding transcriptional regulator, LysR family</fullName>
    </submittedName>
</protein>
<comment type="similarity">
    <text evidence="1">Belongs to the LysR transcriptional regulatory family.</text>
</comment>